<organism evidence="11 12">
    <name type="scientific">Actinorhabdospora filicis</name>
    <dbReference type="NCBI Taxonomy" id="1785913"/>
    <lineage>
        <taxon>Bacteria</taxon>
        <taxon>Bacillati</taxon>
        <taxon>Actinomycetota</taxon>
        <taxon>Actinomycetes</taxon>
        <taxon>Micromonosporales</taxon>
        <taxon>Micromonosporaceae</taxon>
        <taxon>Actinorhabdospora</taxon>
    </lineage>
</organism>
<evidence type="ECO:0000256" key="9">
    <source>
        <dbReference type="SAM" id="Phobius"/>
    </source>
</evidence>
<dbReference type="AlphaFoldDB" id="A0A9W6WC58"/>
<keyword evidence="12" id="KW-1185">Reference proteome</keyword>
<keyword evidence="8" id="KW-0902">Two-component regulatory system</keyword>
<keyword evidence="9" id="KW-0812">Transmembrane</keyword>
<accession>A0A9W6WC58</accession>
<dbReference type="SUPFAM" id="SSF55874">
    <property type="entry name" value="ATPase domain of HSP90 chaperone/DNA topoisomerase II/histidine kinase"/>
    <property type="match status" value="1"/>
</dbReference>
<dbReference type="CDD" id="cd16917">
    <property type="entry name" value="HATPase_UhpB-NarQ-NarX-like"/>
    <property type="match status" value="1"/>
</dbReference>
<reference evidence="11" key="1">
    <citation type="submission" date="2023-03" db="EMBL/GenBank/DDBJ databases">
        <title>Actinorhabdospora filicis NBRC 111898.</title>
        <authorList>
            <person name="Ichikawa N."/>
            <person name="Sato H."/>
            <person name="Tonouchi N."/>
        </authorList>
    </citation>
    <scope>NUCLEOTIDE SEQUENCE</scope>
    <source>
        <strain evidence="11">NBRC 111898</strain>
    </source>
</reference>
<evidence type="ECO:0000256" key="6">
    <source>
        <dbReference type="ARBA" id="ARBA00022777"/>
    </source>
</evidence>
<dbReference type="EMBL" id="BSTX01000004">
    <property type="protein sequence ID" value="GLZ80738.1"/>
    <property type="molecule type" value="Genomic_DNA"/>
</dbReference>
<evidence type="ECO:0000256" key="8">
    <source>
        <dbReference type="ARBA" id="ARBA00023012"/>
    </source>
</evidence>
<dbReference type="InterPro" id="IPR011712">
    <property type="entry name" value="Sig_transdc_His_kin_sub3_dim/P"/>
</dbReference>
<dbReference type="EC" id="2.7.13.3" evidence="2"/>
<dbReference type="GO" id="GO:0016020">
    <property type="term" value="C:membrane"/>
    <property type="evidence" value="ECO:0007669"/>
    <property type="project" value="InterPro"/>
</dbReference>
<evidence type="ECO:0000256" key="7">
    <source>
        <dbReference type="ARBA" id="ARBA00022840"/>
    </source>
</evidence>
<dbReference type="InterPro" id="IPR050482">
    <property type="entry name" value="Sensor_HK_TwoCompSys"/>
</dbReference>
<evidence type="ECO:0000313" key="11">
    <source>
        <dbReference type="EMBL" id="GLZ80738.1"/>
    </source>
</evidence>
<proteinExistence type="predicted"/>
<evidence type="ECO:0000256" key="1">
    <source>
        <dbReference type="ARBA" id="ARBA00000085"/>
    </source>
</evidence>
<dbReference type="InterPro" id="IPR055558">
    <property type="entry name" value="DUF7134"/>
</dbReference>
<keyword evidence="7" id="KW-0067">ATP-binding</keyword>
<dbReference type="SMART" id="SM00387">
    <property type="entry name" value="HATPase_c"/>
    <property type="match status" value="1"/>
</dbReference>
<keyword evidence="9" id="KW-1133">Transmembrane helix</keyword>
<dbReference type="Pfam" id="PF02518">
    <property type="entry name" value="HATPase_c"/>
    <property type="match status" value="1"/>
</dbReference>
<keyword evidence="4" id="KW-0808">Transferase</keyword>
<evidence type="ECO:0000259" key="10">
    <source>
        <dbReference type="SMART" id="SM00387"/>
    </source>
</evidence>
<evidence type="ECO:0000313" key="12">
    <source>
        <dbReference type="Proteomes" id="UP001165079"/>
    </source>
</evidence>
<keyword evidence="6 11" id="KW-0418">Kinase</keyword>
<keyword evidence="9" id="KW-0472">Membrane</keyword>
<comment type="caution">
    <text evidence="11">The sequence shown here is derived from an EMBL/GenBank/DDBJ whole genome shotgun (WGS) entry which is preliminary data.</text>
</comment>
<sequence>MATVAGMDERPIFRRLAPGALLAIDGALAVGYFLALATFPMTAGTAAQPLRIALAAGIALPVALRRRYPRTVLAVVAAASIAAAVAGLLREPFLAAALAAYTVALQQPRHRREPTLAIAVVSALTLVCGTMAGGGGPDIGLVVVGAAVTGAAWTVGRAVRERRMWVARSAAQAVTEERLRIARELHDVVAHGMGVIAVKAGVAAHVLDARPEEAREALKAIAAESRAALTELRSMLGVLRSGDEDPLTPAPGLAELAGLPGRAGPAGVRVTLDVRVPGEPPAGVATAAYRIAQEAVTNAVKHAAPTSCLVRVTGDGESLQVEVTDAGPGRRVPPPPAGGHGLIGMRERAAAHGGTFDAGPLPGGGFRVRARLPFERSPA</sequence>
<dbReference type="PANTHER" id="PTHR24421">
    <property type="entry name" value="NITRATE/NITRITE SENSOR PROTEIN NARX-RELATED"/>
    <property type="match status" value="1"/>
</dbReference>
<evidence type="ECO:0000256" key="5">
    <source>
        <dbReference type="ARBA" id="ARBA00022741"/>
    </source>
</evidence>
<protein>
    <recommendedName>
        <fullName evidence="2">histidine kinase</fullName>
        <ecNumber evidence="2">2.7.13.3</ecNumber>
    </recommendedName>
</protein>
<dbReference type="InterPro" id="IPR036890">
    <property type="entry name" value="HATPase_C_sf"/>
</dbReference>
<comment type="catalytic activity">
    <reaction evidence="1">
        <text>ATP + protein L-histidine = ADP + protein N-phospho-L-histidine.</text>
        <dbReference type="EC" id="2.7.13.3"/>
    </reaction>
</comment>
<dbReference type="GO" id="GO:0046983">
    <property type="term" value="F:protein dimerization activity"/>
    <property type="evidence" value="ECO:0007669"/>
    <property type="project" value="InterPro"/>
</dbReference>
<keyword evidence="5" id="KW-0547">Nucleotide-binding</keyword>
<feature type="domain" description="Histidine kinase/HSP90-like ATPase" evidence="10">
    <location>
        <begin position="283"/>
        <end position="376"/>
    </location>
</feature>
<name>A0A9W6WC58_9ACTN</name>
<feature type="transmembrane region" description="Helical" evidence="9">
    <location>
        <begin position="139"/>
        <end position="159"/>
    </location>
</feature>
<evidence type="ECO:0000256" key="4">
    <source>
        <dbReference type="ARBA" id="ARBA00022679"/>
    </source>
</evidence>
<dbReference type="Proteomes" id="UP001165079">
    <property type="component" value="Unassembled WGS sequence"/>
</dbReference>
<evidence type="ECO:0000256" key="2">
    <source>
        <dbReference type="ARBA" id="ARBA00012438"/>
    </source>
</evidence>
<dbReference type="Pfam" id="PF07730">
    <property type="entry name" value="HisKA_3"/>
    <property type="match status" value="1"/>
</dbReference>
<dbReference type="Gene3D" id="1.20.5.1930">
    <property type="match status" value="1"/>
</dbReference>
<feature type="transmembrane region" description="Helical" evidence="9">
    <location>
        <begin position="115"/>
        <end position="133"/>
    </location>
</feature>
<keyword evidence="3" id="KW-0597">Phosphoprotein</keyword>
<feature type="transmembrane region" description="Helical" evidence="9">
    <location>
        <begin position="20"/>
        <end position="40"/>
    </location>
</feature>
<dbReference type="Pfam" id="PF23539">
    <property type="entry name" value="DUF7134"/>
    <property type="match status" value="1"/>
</dbReference>
<dbReference type="Gene3D" id="3.30.565.10">
    <property type="entry name" value="Histidine kinase-like ATPase, C-terminal domain"/>
    <property type="match status" value="1"/>
</dbReference>
<dbReference type="PANTHER" id="PTHR24421:SF10">
    <property type="entry name" value="NITRATE_NITRITE SENSOR PROTEIN NARQ"/>
    <property type="match status" value="1"/>
</dbReference>
<dbReference type="GO" id="GO:0005524">
    <property type="term" value="F:ATP binding"/>
    <property type="evidence" value="ECO:0007669"/>
    <property type="project" value="UniProtKB-KW"/>
</dbReference>
<gene>
    <name evidence="11" type="ORF">Afil01_55450</name>
</gene>
<dbReference type="InterPro" id="IPR003594">
    <property type="entry name" value="HATPase_dom"/>
</dbReference>
<dbReference type="GO" id="GO:0000155">
    <property type="term" value="F:phosphorelay sensor kinase activity"/>
    <property type="evidence" value="ECO:0007669"/>
    <property type="project" value="InterPro"/>
</dbReference>
<feature type="transmembrane region" description="Helical" evidence="9">
    <location>
        <begin position="71"/>
        <end position="87"/>
    </location>
</feature>
<evidence type="ECO:0000256" key="3">
    <source>
        <dbReference type="ARBA" id="ARBA00022553"/>
    </source>
</evidence>